<dbReference type="GO" id="GO:0051056">
    <property type="term" value="P:regulation of small GTPase mediated signal transduction"/>
    <property type="evidence" value="ECO:0007669"/>
    <property type="project" value="InterPro"/>
</dbReference>
<dbReference type="GO" id="GO:0005096">
    <property type="term" value="F:GTPase activator activity"/>
    <property type="evidence" value="ECO:0007669"/>
    <property type="project" value="UniProtKB-KW"/>
</dbReference>
<feature type="region of interest" description="Disordered" evidence="2">
    <location>
        <begin position="1074"/>
        <end position="1093"/>
    </location>
</feature>
<dbReference type="InterPro" id="IPR039930">
    <property type="entry name" value="RALGAPB"/>
</dbReference>
<dbReference type="SUPFAM" id="SSF111347">
    <property type="entry name" value="Rap/Ran-GAP"/>
    <property type="match status" value="1"/>
</dbReference>
<dbReference type="PANTHER" id="PTHR21344:SF1">
    <property type="entry name" value="RAL GTPASE-ACTIVATING PROTEIN SUBUNIT BETA"/>
    <property type="match status" value="1"/>
</dbReference>
<dbReference type="OrthoDB" id="18562at2759"/>
<evidence type="ECO:0000313" key="5">
    <source>
        <dbReference type="Proteomes" id="UP000241769"/>
    </source>
</evidence>
<dbReference type="InterPro" id="IPR000331">
    <property type="entry name" value="Rap/Ran_GAP_dom"/>
</dbReference>
<organism evidence="4 5">
    <name type="scientific">Planoprotostelium fungivorum</name>
    <dbReference type="NCBI Taxonomy" id="1890364"/>
    <lineage>
        <taxon>Eukaryota</taxon>
        <taxon>Amoebozoa</taxon>
        <taxon>Evosea</taxon>
        <taxon>Variosea</taxon>
        <taxon>Cavosteliida</taxon>
        <taxon>Cavosteliaceae</taxon>
        <taxon>Planoprotostelium</taxon>
    </lineage>
</organism>
<gene>
    <name evidence="4" type="ORF">PROFUN_06733</name>
</gene>
<protein>
    <submittedName>
        <fullName evidence="4">Rap/ran GTPase-activating protein</fullName>
    </submittedName>
</protein>
<dbReference type="InterPro" id="IPR035974">
    <property type="entry name" value="Rap/Ran-GAP_sf"/>
</dbReference>
<comment type="caution">
    <text evidence="4">The sequence shown here is derived from an EMBL/GenBank/DDBJ whole genome shotgun (WGS) entry which is preliminary data.</text>
</comment>
<accession>A0A2P6NG69</accession>
<name>A0A2P6NG69_9EUKA</name>
<proteinExistence type="predicted"/>
<keyword evidence="5" id="KW-1185">Reference proteome</keyword>
<dbReference type="Gene3D" id="3.40.50.11210">
    <property type="entry name" value="Rap/Ran-GAP"/>
    <property type="match status" value="1"/>
</dbReference>
<sequence length="1440" mass="161841">MDNTTPTVQPTLSQLLPMAASDQFKSFTGHFDNARNDTVQTMKILQTFWALAQNEGARLVSAEQRLNSCTAASEEMLGQTDALVNRLLENGLFEFNLPPALWVDPNSQQYQDTYNDLATQYRAADEKFGSRTLISDRQLKAIEAQIKSGGAVPFAAKPGPKRQMIAGPATPGLRLYIEVTTRPNLSRPPIRYSCEVQFTPDLCACKEITDLRDDRSDSQDHVQDASSWIRISTRNLLAPLGPQQSTRASHLPSDTSKSLPSLIPQDLLQRTTPVMLLKSIEDLGFLKADPESGLFLLFPVATRGIIAQQVTEHLLSENCGKQIVERQTHVQLIMECVGGAFTLPMEHSAIIRNATELYRKWLIDPKLRPVPVADNLSDITKFSMLFAPRDSGHDVHGELCINVLSVILKTVHGDQVNGEVWEELLRIMLGIADSLLKFRKEPTPVGDRIASLVLQALFELWLRSATRSEALWSDFKRLFMTWRHRTPVVTQWNMTIDGITARVIRLLYGSPHGSDSVVIRVDGSITRVSLPDEHVFYAWHRVIDMIGDIQTIESSQNYHEAIRGIAGLMKDLLGVQTVAPGPAPPSGNTILSVVGPFLLRAVNVHKTDTTFDSGIAEAIKALIQLFSSRHEFTGLYLASFYRGISMALRRGNYLMDVILTHCVDFFQLELPGSHVLMPDFLKAIRTVLETKTMEEKRPAAISAADPEMKPSNSLADNRRKHKNDAPPETRKIGEEVHEVPKVTGNRLLPGIISNMSVLRRSCIRLLGNFIALSSFYSTAPFHGAEDSQLATYRDVSVVIENGLLRLAIRNEDNPQNLQILLWMACSYLYENASAENPFGSLVLKDLLSYVADRSWAEPETLTAIKVIGELSHLIDRMYKEQKPVIVSVLETLCRLIEIQYSSGRRSEDLVVATLQSITKWVIADQSVYREEKVFRRLLQCIMISITERRGSEDISDINQSGTTVNRPLRTISIARHLLYILLERVDMTSAQLNHRICERDEQTLTNEVGTERRNMKVLSWDSNIMTFVNDPRIESLSSPTLFTIIRNQWGKSLWKLSLRYTRPDQLVYREHNGPSVRFAPQPRPAEAEKPEAADPKREIVELTDLLAAAERRKQEMILRKSQERQVMEVQHLESSNYGLEPDIHARRPSPLKAGVISPTQLFLSHFGFLGLSNVWRINAMEPFKTDSSPQFDLAHLKKLDGTPEKDCFSVSVAYLNRESDDPVIALLSDTSEDFRYTVERLGRMVKLSDHRGYVGGLEGRQFGDYAPYFSDFDTEVIYYVAPLMERYRREVESGTNKNNLIEHAEVGGKEKESSRKALIHSTSVLIAWCEDSKTPALRACKNELVIMVHPMRSGLFTIKLLGPAAGAALGPLVSDLIVSRAKLPTLLRRTAINAARLFADGKMRPWMIRRAGIDGIITSNCVEEPLHHFLPMVLKNNAAQ</sequence>
<keyword evidence="1" id="KW-0343">GTPase activation</keyword>
<evidence type="ECO:0000259" key="3">
    <source>
        <dbReference type="PROSITE" id="PS50085"/>
    </source>
</evidence>
<evidence type="ECO:0000313" key="4">
    <source>
        <dbReference type="EMBL" id="PRP82956.1"/>
    </source>
</evidence>
<feature type="domain" description="Rap-GAP" evidence="3">
    <location>
        <begin position="1196"/>
        <end position="1416"/>
    </location>
</feature>
<dbReference type="Pfam" id="PF02145">
    <property type="entry name" value="Rap_GAP"/>
    <property type="match status" value="1"/>
</dbReference>
<dbReference type="EMBL" id="MDYQ01000093">
    <property type="protein sequence ID" value="PRP82956.1"/>
    <property type="molecule type" value="Genomic_DNA"/>
</dbReference>
<feature type="region of interest" description="Disordered" evidence="2">
    <location>
        <begin position="695"/>
        <end position="730"/>
    </location>
</feature>
<reference evidence="4 5" key="1">
    <citation type="journal article" date="2018" name="Genome Biol. Evol.">
        <title>Multiple Roots of Fruiting Body Formation in Amoebozoa.</title>
        <authorList>
            <person name="Hillmann F."/>
            <person name="Forbes G."/>
            <person name="Novohradska S."/>
            <person name="Ferling I."/>
            <person name="Riege K."/>
            <person name="Groth M."/>
            <person name="Westermann M."/>
            <person name="Marz M."/>
            <person name="Spaller T."/>
            <person name="Winckler T."/>
            <person name="Schaap P."/>
            <person name="Glockner G."/>
        </authorList>
    </citation>
    <scope>NUCLEOTIDE SEQUENCE [LARGE SCALE GENOMIC DNA]</scope>
    <source>
        <strain evidence="4 5">Jena</strain>
    </source>
</reference>
<evidence type="ECO:0000256" key="1">
    <source>
        <dbReference type="ARBA" id="ARBA00022468"/>
    </source>
</evidence>
<evidence type="ECO:0000256" key="2">
    <source>
        <dbReference type="SAM" id="MobiDB-lite"/>
    </source>
</evidence>
<dbReference type="Proteomes" id="UP000241769">
    <property type="component" value="Unassembled WGS sequence"/>
</dbReference>
<dbReference type="Pfam" id="PF20412">
    <property type="entry name" value="RALGAPB_N"/>
    <property type="match status" value="1"/>
</dbReference>
<dbReference type="InParanoid" id="A0A2P6NG69"/>
<dbReference type="InterPro" id="IPR046859">
    <property type="entry name" value="RGPA/RALGAPB_N"/>
</dbReference>
<dbReference type="PROSITE" id="PS50085">
    <property type="entry name" value="RAPGAP"/>
    <property type="match status" value="1"/>
</dbReference>
<dbReference type="PANTHER" id="PTHR21344">
    <property type="entry name" value="RAL GTPASE-ACTIVATING PROTEIN SUBUNIT BETA"/>
    <property type="match status" value="1"/>
</dbReference>